<keyword evidence="1" id="KW-1133">Transmembrane helix</keyword>
<protein>
    <submittedName>
        <fullName evidence="3">Mlr1315 protein</fullName>
    </submittedName>
</protein>
<proteinExistence type="predicted"/>
<organism evidence="3">
    <name type="scientific">hydrothermal vent metagenome</name>
    <dbReference type="NCBI Taxonomy" id="652676"/>
    <lineage>
        <taxon>unclassified sequences</taxon>
        <taxon>metagenomes</taxon>
        <taxon>ecological metagenomes</taxon>
    </lineage>
</organism>
<gene>
    <name evidence="3" type="ORF">MNBD_GAMMA14-160</name>
</gene>
<keyword evidence="1" id="KW-0812">Transmembrane</keyword>
<keyword evidence="1" id="KW-0472">Membrane</keyword>
<dbReference type="EMBL" id="UOFM01000404">
    <property type="protein sequence ID" value="VAW81442.1"/>
    <property type="molecule type" value="Genomic_DNA"/>
</dbReference>
<dbReference type="AlphaFoldDB" id="A0A3B0Z1S3"/>
<evidence type="ECO:0000256" key="1">
    <source>
        <dbReference type="SAM" id="Phobius"/>
    </source>
</evidence>
<dbReference type="InterPro" id="IPR012429">
    <property type="entry name" value="HGSNAT_cat"/>
</dbReference>
<name>A0A3B0Z1S3_9ZZZZ</name>
<feature type="domain" description="Heparan-alpha-glucosaminide N-acetyltransferase catalytic" evidence="2">
    <location>
        <begin position="13"/>
        <end position="235"/>
    </location>
</feature>
<feature type="transmembrane region" description="Helical" evidence="1">
    <location>
        <begin position="113"/>
        <end position="131"/>
    </location>
</feature>
<sequence>MTVIENKTRGFGRLVIVDLMRGVAIALMVIYHFCFDLAYFGFAGFDFYNDAFWLNFRTFILSLFLFLVGISLVLATRKGINIRRFMERLLRIVGAALLVSIGTWWLFGDRFVFFGVLHFIALASLLGLLFVRKPVIALVLGVALLVIGNMAQFAWFDQPGWRWIGLMTHKPATEDYVPLLPWFGVVLAGIYAGSVLLQKKRLERLNNTLPANTAPVRFLAFSGRHSLLIYLLHQPLLFGSLELYIKVFGQ</sequence>
<evidence type="ECO:0000313" key="3">
    <source>
        <dbReference type="EMBL" id="VAW81442.1"/>
    </source>
</evidence>
<evidence type="ECO:0000259" key="2">
    <source>
        <dbReference type="Pfam" id="PF07786"/>
    </source>
</evidence>
<feature type="transmembrane region" description="Helical" evidence="1">
    <location>
        <begin position="54"/>
        <end position="76"/>
    </location>
</feature>
<feature type="transmembrane region" description="Helical" evidence="1">
    <location>
        <begin position="176"/>
        <end position="197"/>
    </location>
</feature>
<reference evidence="3" key="1">
    <citation type="submission" date="2018-06" db="EMBL/GenBank/DDBJ databases">
        <authorList>
            <person name="Zhirakovskaya E."/>
        </authorList>
    </citation>
    <scope>NUCLEOTIDE SEQUENCE</scope>
</reference>
<feature type="transmembrane region" description="Helical" evidence="1">
    <location>
        <begin position="138"/>
        <end position="156"/>
    </location>
</feature>
<dbReference type="Pfam" id="PF07786">
    <property type="entry name" value="HGSNAT_cat"/>
    <property type="match status" value="1"/>
</dbReference>
<accession>A0A3B0Z1S3</accession>
<feature type="transmembrane region" description="Helical" evidence="1">
    <location>
        <begin position="21"/>
        <end position="42"/>
    </location>
</feature>
<feature type="transmembrane region" description="Helical" evidence="1">
    <location>
        <begin position="88"/>
        <end position="107"/>
    </location>
</feature>